<dbReference type="InParanoid" id="G4U0G7"/>
<dbReference type="SMART" id="SM00240">
    <property type="entry name" value="FHA"/>
    <property type="match status" value="1"/>
</dbReference>
<organism evidence="2 3">
    <name type="scientific">Serendipita indica (strain DSM 11827)</name>
    <name type="common">Root endophyte fungus</name>
    <name type="synonym">Piriformospora indica</name>
    <dbReference type="NCBI Taxonomy" id="1109443"/>
    <lineage>
        <taxon>Eukaryota</taxon>
        <taxon>Fungi</taxon>
        <taxon>Dikarya</taxon>
        <taxon>Basidiomycota</taxon>
        <taxon>Agaricomycotina</taxon>
        <taxon>Agaricomycetes</taxon>
        <taxon>Sebacinales</taxon>
        <taxon>Serendipitaceae</taxon>
        <taxon>Serendipita</taxon>
    </lineage>
</organism>
<dbReference type="EMBL" id="CAFZ01001229">
    <property type="protein sequence ID" value="CCA77060.1"/>
    <property type="molecule type" value="Genomic_DNA"/>
</dbReference>
<dbReference type="InterPro" id="IPR008984">
    <property type="entry name" value="SMAD_FHA_dom_sf"/>
</dbReference>
<dbReference type="AlphaFoldDB" id="G4U0G7"/>
<gene>
    <name evidence="2" type="ORF">PIIN_11045</name>
</gene>
<keyword evidence="3" id="KW-1185">Reference proteome</keyword>
<dbReference type="Gene3D" id="2.60.200.20">
    <property type="match status" value="1"/>
</dbReference>
<dbReference type="SUPFAM" id="SSF49879">
    <property type="entry name" value="SMAD/FHA domain"/>
    <property type="match status" value="1"/>
</dbReference>
<dbReference type="InterPro" id="IPR053027">
    <property type="entry name" value="AGGF1"/>
</dbReference>
<dbReference type="Pfam" id="PF00498">
    <property type="entry name" value="FHA"/>
    <property type="match status" value="1"/>
</dbReference>
<dbReference type="OrthoDB" id="21470at2759"/>
<evidence type="ECO:0000313" key="3">
    <source>
        <dbReference type="Proteomes" id="UP000007148"/>
    </source>
</evidence>
<accession>G4U0G7</accession>
<dbReference type="HOGENOM" id="CLU_098741_0_0_1"/>
<reference evidence="2 3" key="1">
    <citation type="journal article" date="2011" name="PLoS Pathog.">
        <title>Endophytic Life Strategies Decoded by Genome and Transcriptome Analyses of the Mutualistic Root Symbiont Piriformospora indica.</title>
        <authorList>
            <person name="Zuccaro A."/>
            <person name="Lahrmann U."/>
            <person name="Guldener U."/>
            <person name="Langen G."/>
            <person name="Pfiffi S."/>
            <person name="Biedenkopf D."/>
            <person name="Wong P."/>
            <person name="Samans B."/>
            <person name="Grimm C."/>
            <person name="Basiewicz M."/>
            <person name="Murat C."/>
            <person name="Martin F."/>
            <person name="Kogel K.H."/>
        </authorList>
    </citation>
    <scope>NUCLEOTIDE SEQUENCE [LARGE SCALE GENOMIC DNA]</scope>
    <source>
        <strain evidence="2 3">DSM 11827</strain>
    </source>
</reference>
<dbReference type="InterPro" id="IPR000253">
    <property type="entry name" value="FHA_dom"/>
</dbReference>
<feature type="domain" description="FHA" evidence="1">
    <location>
        <begin position="57"/>
        <end position="110"/>
    </location>
</feature>
<dbReference type="STRING" id="1109443.G4U0G7"/>
<evidence type="ECO:0000313" key="2">
    <source>
        <dbReference type="EMBL" id="CCA77060.1"/>
    </source>
</evidence>
<dbReference type="PANTHER" id="PTHR23106">
    <property type="entry name" value="ANGIOGENIC FACTOR WITH G PATCH AND FHA DOMAINS 1"/>
    <property type="match status" value="1"/>
</dbReference>
<sequence>MAERDYDPSLEFPGFENPEELEQAPQIKRQPFSLVLLKSAVLSTKRRVVDITQHLEVSIGRDRPTGSSSSPRLRLKEMAVSKYHAILYWDAQRDLWGLVDVGSVHGTFVQAEGGASRRLSPPKVASHPHFLRHLDVITIGGTHLQCHMHPSKEGACSQCEPNASNLIPLTYPDAIAQKESAPEGHVHPSSDPKASMASLKKQLLARHDHSPRGSPGPSESRNHPYYHLLPLFYNPPRLDAQIRMLD</sequence>
<protein>
    <recommendedName>
        <fullName evidence="1">FHA domain-containing protein</fullName>
    </recommendedName>
</protein>
<dbReference type="PROSITE" id="PS50006">
    <property type="entry name" value="FHA_DOMAIN"/>
    <property type="match status" value="1"/>
</dbReference>
<dbReference type="Proteomes" id="UP000007148">
    <property type="component" value="Unassembled WGS sequence"/>
</dbReference>
<evidence type="ECO:0000259" key="1">
    <source>
        <dbReference type="PROSITE" id="PS50006"/>
    </source>
</evidence>
<dbReference type="eggNOG" id="KOG0154">
    <property type="taxonomic scope" value="Eukaryota"/>
</dbReference>
<dbReference type="PANTHER" id="PTHR23106:SF24">
    <property type="entry name" value="ANGIOGENIC FACTOR WITH G PATCH AND FHA DOMAINS 1"/>
    <property type="match status" value="1"/>
</dbReference>
<proteinExistence type="predicted"/>
<name>G4U0G7_SERID</name>
<comment type="caution">
    <text evidence="2">The sequence shown here is derived from an EMBL/GenBank/DDBJ whole genome shotgun (WGS) entry which is preliminary data.</text>
</comment>